<evidence type="ECO:0000313" key="1">
    <source>
        <dbReference type="EMBL" id="ASN67896.1"/>
    </source>
</evidence>
<sequence>MDISIIEFKNYIKGHGRKSYVGYDTFYTITNGEYGVECVFDKEGDIVTISKGNYVEMFELNTLKGRNFKKKLTKFDTIYELIDFYDEKNKERLEKEEKEKMKERIKLDKFFKGMD</sequence>
<gene>
    <name evidence="1" type="ORF">7AX1_69</name>
</gene>
<proteinExistence type="predicted"/>
<organism evidence="1">
    <name type="scientific">uncultured Caudovirales phage</name>
    <dbReference type="NCBI Taxonomy" id="2100421"/>
    <lineage>
        <taxon>Viruses</taxon>
        <taxon>Duplodnaviria</taxon>
        <taxon>Heunggongvirae</taxon>
        <taxon>Uroviricota</taxon>
        <taxon>Caudoviricetes</taxon>
        <taxon>Peduoviridae</taxon>
        <taxon>Maltschvirus</taxon>
        <taxon>Maltschvirus maltsch</taxon>
    </lineage>
</organism>
<name>A0A2H4J5Z5_9CAUD</name>
<reference evidence="1" key="1">
    <citation type="submission" date="2017-06" db="EMBL/GenBank/DDBJ databases">
        <title>Novel phages from South African skin metaviromes.</title>
        <authorList>
            <person name="van Zyl L.J."/>
            <person name="Abrahams Y."/>
            <person name="Stander E.A."/>
            <person name="Kirby B.M."/>
            <person name="Clavaud C."/>
            <person name="Farcet C."/>
            <person name="Breton L."/>
            <person name="Trindade M.I."/>
        </authorList>
    </citation>
    <scope>NUCLEOTIDE SEQUENCE</scope>
</reference>
<accession>A0A2H4J5Z5</accession>
<dbReference type="EMBL" id="MF417868">
    <property type="protein sequence ID" value="ASN67896.1"/>
    <property type="molecule type" value="Genomic_DNA"/>
</dbReference>
<protein>
    <submittedName>
        <fullName evidence="1">Uncharacterized protein</fullName>
    </submittedName>
</protein>